<dbReference type="PANTHER" id="PTHR37610:SF40">
    <property type="entry name" value="OS01G0909600 PROTEIN"/>
    <property type="match status" value="1"/>
</dbReference>
<keyword evidence="1" id="KW-0812">Transmembrane</keyword>
<gene>
    <name evidence="3" type="ORF">G2W53_015744</name>
</gene>
<dbReference type="OrthoDB" id="5544992at2759"/>
<dbReference type="PANTHER" id="PTHR37610">
    <property type="entry name" value="CCHC-TYPE DOMAIN-CONTAINING PROTEIN"/>
    <property type="match status" value="1"/>
</dbReference>
<comment type="caution">
    <text evidence="3">The sequence shown here is derived from an EMBL/GenBank/DDBJ whole genome shotgun (WGS) entry which is preliminary data.</text>
</comment>
<dbReference type="AlphaFoldDB" id="A0A835C5Y8"/>
<proteinExistence type="predicted"/>
<reference evidence="3" key="1">
    <citation type="submission" date="2020-09" db="EMBL/GenBank/DDBJ databases">
        <title>Genome-Enabled Discovery of Anthraquinone Biosynthesis in Senna tora.</title>
        <authorList>
            <person name="Kang S.-H."/>
            <person name="Pandey R.P."/>
            <person name="Lee C.-M."/>
            <person name="Sim J.-S."/>
            <person name="Jeong J.-T."/>
            <person name="Choi B.-S."/>
            <person name="Jung M."/>
            <person name="Ginzburg D."/>
            <person name="Zhao K."/>
            <person name="Won S.Y."/>
            <person name="Oh T.-J."/>
            <person name="Yu Y."/>
            <person name="Kim N.-H."/>
            <person name="Lee O.R."/>
            <person name="Lee T.-H."/>
            <person name="Bashyal P."/>
            <person name="Kim T.-S."/>
            <person name="Lee W.-H."/>
            <person name="Kawkins C."/>
            <person name="Kim C.-K."/>
            <person name="Kim J.S."/>
            <person name="Ahn B.O."/>
            <person name="Rhee S.Y."/>
            <person name="Sohng J.K."/>
        </authorList>
    </citation>
    <scope>NUCLEOTIDE SEQUENCE</scope>
    <source>
        <tissue evidence="3">Leaf</tissue>
    </source>
</reference>
<evidence type="ECO:0000313" key="3">
    <source>
        <dbReference type="EMBL" id="KAF7833411.1"/>
    </source>
</evidence>
<keyword evidence="1" id="KW-0472">Membrane</keyword>
<protein>
    <recommendedName>
        <fullName evidence="2">Retrotransposon Copia-like N-terminal domain-containing protein</fullName>
    </recommendedName>
</protein>
<name>A0A835C5Y8_9FABA</name>
<evidence type="ECO:0000259" key="2">
    <source>
        <dbReference type="Pfam" id="PF14244"/>
    </source>
</evidence>
<feature type="transmembrane region" description="Helical" evidence="1">
    <location>
        <begin position="549"/>
        <end position="571"/>
    </location>
</feature>
<dbReference type="InterPro" id="IPR029472">
    <property type="entry name" value="Copia-like_N"/>
</dbReference>
<dbReference type="EMBL" id="JAAIUW010000005">
    <property type="protein sequence ID" value="KAF7833411.1"/>
    <property type="molecule type" value="Genomic_DNA"/>
</dbReference>
<keyword evidence="1" id="KW-1133">Transmembrane helix</keyword>
<feature type="domain" description="Retrotransposon Copia-like N-terminal" evidence="2">
    <location>
        <begin position="22"/>
        <end position="69"/>
    </location>
</feature>
<organism evidence="3 4">
    <name type="scientific">Senna tora</name>
    <dbReference type="NCBI Taxonomy" id="362788"/>
    <lineage>
        <taxon>Eukaryota</taxon>
        <taxon>Viridiplantae</taxon>
        <taxon>Streptophyta</taxon>
        <taxon>Embryophyta</taxon>
        <taxon>Tracheophyta</taxon>
        <taxon>Spermatophyta</taxon>
        <taxon>Magnoliopsida</taxon>
        <taxon>eudicotyledons</taxon>
        <taxon>Gunneridae</taxon>
        <taxon>Pentapetalae</taxon>
        <taxon>rosids</taxon>
        <taxon>fabids</taxon>
        <taxon>Fabales</taxon>
        <taxon>Fabaceae</taxon>
        <taxon>Caesalpinioideae</taxon>
        <taxon>Cassia clade</taxon>
        <taxon>Senna</taxon>
    </lineage>
</organism>
<keyword evidence="4" id="KW-1185">Reference proteome</keyword>
<evidence type="ECO:0000256" key="1">
    <source>
        <dbReference type="SAM" id="Phobius"/>
    </source>
</evidence>
<evidence type="ECO:0000313" key="4">
    <source>
        <dbReference type="Proteomes" id="UP000634136"/>
    </source>
</evidence>
<feature type="transmembrane region" description="Helical" evidence="1">
    <location>
        <begin position="517"/>
        <end position="537"/>
    </location>
</feature>
<accession>A0A835C5Y8</accession>
<sequence>MEDETRSSSNKKETNEASYRLHNFDHPGMPLVNTTLDGNNYFGWSIAIRTALEAKDKLGFIDGSLPPPEDPIEYKKWKTLDSMIKSWIRNSLTKELADTFICCLSSKNLWDVLEERFGASNFPRFFQVQQEICSTHEGGDSVTTYYNKLHKWWDELDKIMPTLSCSCEKCTTQILNLDPLPSIKKAYNIVITDEFQRQVNLSYTNNAEGSIMARSTPGRTDGNYKKREVSEKDKYCEHCNANGHTKDTCFKIHRYPEWWKEMKEKSGGAPKKQMVANVAEKTVADTSLAQETEQGIKGDLANMVSYLIKEEQKTKKIIAKGTVVGNLYYLNKIEHLGMDTCNATYDLNKGGSFELWHARMDHPSVKVLQHINEISISGSLPIACDIRHVAKQHSNIPPPPTPFNPSSMGDEIDHPITEEIPKIERRIAVEEHPIQDTEPAQVPEEQNTISNHNMEVVRRSSRQRKAPAWLDDYVCLSKSSEVTNLSAQGLTPSFKYSAFTSQISNLADLLLIDVRSVIVFSQVIVLALSCQCLLVVVDFNQHPISHIKCLITSFLVRVLLYPFLSLNQIAFKFVVQLNSLQ</sequence>
<dbReference type="Pfam" id="PF14244">
    <property type="entry name" value="Retrotran_gag_3"/>
    <property type="match status" value="1"/>
</dbReference>
<dbReference type="Proteomes" id="UP000634136">
    <property type="component" value="Unassembled WGS sequence"/>
</dbReference>